<organism evidence="1 2">
    <name type="scientific">Aquisalimonas asiatica</name>
    <dbReference type="NCBI Taxonomy" id="406100"/>
    <lineage>
        <taxon>Bacteria</taxon>
        <taxon>Pseudomonadati</taxon>
        <taxon>Pseudomonadota</taxon>
        <taxon>Gammaproteobacteria</taxon>
        <taxon>Chromatiales</taxon>
        <taxon>Ectothiorhodospiraceae</taxon>
        <taxon>Aquisalimonas</taxon>
    </lineage>
</organism>
<dbReference type="InterPro" id="IPR003787">
    <property type="entry name" value="Sulphur_relay_DsrE/F-like"/>
</dbReference>
<dbReference type="STRING" id="406100.SAMN04488052_101388"/>
<evidence type="ECO:0000313" key="1">
    <source>
        <dbReference type="EMBL" id="SEO49912.1"/>
    </source>
</evidence>
<dbReference type="SUPFAM" id="SSF75169">
    <property type="entry name" value="DsrEFH-like"/>
    <property type="match status" value="1"/>
</dbReference>
<dbReference type="InterPro" id="IPR027396">
    <property type="entry name" value="DsrEFH-like"/>
</dbReference>
<evidence type="ECO:0000313" key="2">
    <source>
        <dbReference type="Proteomes" id="UP000199657"/>
    </source>
</evidence>
<name>A0A1H8Q6N0_9GAMM</name>
<protein>
    <submittedName>
        <fullName evidence="1">Predicted peroxiredoxin</fullName>
    </submittedName>
</protein>
<sequence>MAGRGRLVYGFRLYGQVTPGMAGHLVIVLLNTPLENAAAPLAQAAVAAAMGTRTDVVFTGASGAIAVEGAAASQPAEDGSGRSLHALIADAAEAGVTFRICSPAVARFGDALIPEIREVVGAAWLAGRVMDPDTVTLTY</sequence>
<keyword evidence="2" id="KW-1185">Reference proteome</keyword>
<dbReference type="OrthoDB" id="7932267at2"/>
<dbReference type="Gene3D" id="3.40.1260.10">
    <property type="entry name" value="DsrEFH-like"/>
    <property type="match status" value="1"/>
</dbReference>
<gene>
    <name evidence="1" type="ORF">SAMN04488052_101388</name>
</gene>
<dbReference type="Pfam" id="PF02635">
    <property type="entry name" value="DsrE"/>
    <property type="match status" value="1"/>
</dbReference>
<reference evidence="1 2" key="1">
    <citation type="submission" date="2016-10" db="EMBL/GenBank/DDBJ databases">
        <authorList>
            <person name="de Groot N.N."/>
        </authorList>
    </citation>
    <scope>NUCLEOTIDE SEQUENCE [LARGE SCALE GENOMIC DNA]</scope>
    <source>
        <strain evidence="1 2">CGMCC 1.6291</strain>
    </source>
</reference>
<dbReference type="AlphaFoldDB" id="A0A1H8Q6N0"/>
<dbReference type="EMBL" id="FOEG01000001">
    <property type="protein sequence ID" value="SEO49912.1"/>
    <property type="molecule type" value="Genomic_DNA"/>
</dbReference>
<proteinExistence type="predicted"/>
<dbReference type="Proteomes" id="UP000199657">
    <property type="component" value="Unassembled WGS sequence"/>
</dbReference>
<accession>A0A1H8Q6N0</accession>